<dbReference type="GO" id="GO:0046872">
    <property type="term" value="F:metal ion binding"/>
    <property type="evidence" value="ECO:0007669"/>
    <property type="project" value="UniProtKB-KW"/>
</dbReference>
<keyword evidence="1" id="KW-0479">Metal-binding</keyword>
<dbReference type="InterPro" id="IPR017439">
    <property type="entry name" value="Amidohydrolase"/>
</dbReference>
<evidence type="ECO:0000259" key="2">
    <source>
        <dbReference type="Pfam" id="PF07687"/>
    </source>
</evidence>
<name>A0A1M5QBE3_9FIRM</name>
<evidence type="ECO:0000256" key="1">
    <source>
        <dbReference type="PIRSR" id="PIRSR005962-1"/>
    </source>
</evidence>
<gene>
    <name evidence="3" type="ORF">SAMN02745245_00588</name>
</gene>
<feature type="domain" description="Peptidase M20 dimerisation" evidence="2">
    <location>
        <begin position="222"/>
        <end position="313"/>
    </location>
</feature>
<dbReference type="NCBIfam" id="TIGR01891">
    <property type="entry name" value="amidohydrolases"/>
    <property type="match status" value="1"/>
</dbReference>
<dbReference type="GO" id="GO:0046657">
    <property type="term" value="P:folic acid catabolic process"/>
    <property type="evidence" value="ECO:0007669"/>
    <property type="project" value="TreeGrafter"/>
</dbReference>
<dbReference type="Gene3D" id="3.40.630.10">
    <property type="entry name" value="Zn peptidases"/>
    <property type="match status" value="2"/>
</dbReference>
<dbReference type="GO" id="GO:0071713">
    <property type="term" value="F:para-aminobenzoyl-glutamate hydrolase activity"/>
    <property type="evidence" value="ECO:0007669"/>
    <property type="project" value="TreeGrafter"/>
</dbReference>
<keyword evidence="4" id="KW-1185">Reference proteome</keyword>
<feature type="binding site" evidence="1">
    <location>
        <position position="394"/>
    </location>
    <ligand>
        <name>Mn(2+)</name>
        <dbReference type="ChEBI" id="CHEBI:29035"/>
        <label>2</label>
    </ligand>
</feature>
<feature type="binding site" evidence="1">
    <location>
        <position position="141"/>
    </location>
    <ligand>
        <name>Mn(2+)</name>
        <dbReference type="ChEBI" id="CHEBI:29035"/>
        <label>2</label>
    </ligand>
</feature>
<dbReference type="SUPFAM" id="SSF53187">
    <property type="entry name" value="Zn-dependent exopeptidases"/>
    <property type="match status" value="1"/>
</dbReference>
<dbReference type="OrthoDB" id="9776731at2"/>
<evidence type="ECO:0000313" key="4">
    <source>
        <dbReference type="Proteomes" id="UP000184032"/>
    </source>
</evidence>
<dbReference type="STRING" id="1120995.SAMN02745245_00588"/>
<dbReference type="PIRSF" id="PIRSF005962">
    <property type="entry name" value="Pept_M20D_amidohydro"/>
    <property type="match status" value="1"/>
</dbReference>
<feature type="binding site" evidence="1">
    <location>
        <position position="139"/>
    </location>
    <ligand>
        <name>Mn(2+)</name>
        <dbReference type="ChEBI" id="CHEBI:29035"/>
        <label>2</label>
    </ligand>
</feature>
<sequence>MEKYYEELIALRRNFRQIAEVGWLEMQTTINIIKYLKMLGLDVKYGREIHSADRMGLPSEEVMSEHGKKVNTDNLNFDVSDILKGYTGCIVEINSSNPGKNFGFRFDIDALPLHETDDPEHIPNKLGFRSKDNSTDHACGHDGHIAMGLGLCHWIVDNIEKLSGNFRIIFQPAEEGVRGGKSMTAAGAADGLDYMIASHIGMNEKIGVVGVGSTGFLATSKFDLSYEGVTAHAGANPQDGRNALLAAASAALSLHTLPQYSTGSSRINVGVLNAGTGRNIVPGESYMQIETRGSDELILNDLSKRVEQVARGTAESFDVKYNLSKVGEAINFETIHPEFIDYMAEKLDEKGFTTHLRPNLGGSEDVSYMLKRVEELGGYSIHYMLGTTLKAPHHNVAFDYDESVLKLGLDTYISTIEILSDK</sequence>
<dbReference type="SUPFAM" id="SSF55031">
    <property type="entry name" value="Bacterial exopeptidase dimerisation domain"/>
    <property type="match status" value="1"/>
</dbReference>
<dbReference type="PANTHER" id="PTHR30575">
    <property type="entry name" value="PEPTIDASE M20"/>
    <property type="match status" value="1"/>
</dbReference>
<keyword evidence="1" id="KW-0464">Manganese</keyword>
<dbReference type="GO" id="GO:0005737">
    <property type="term" value="C:cytoplasm"/>
    <property type="evidence" value="ECO:0007669"/>
    <property type="project" value="TreeGrafter"/>
</dbReference>
<dbReference type="GO" id="GO:0016805">
    <property type="term" value="F:dipeptidase activity"/>
    <property type="evidence" value="ECO:0007669"/>
    <property type="project" value="TreeGrafter"/>
</dbReference>
<protein>
    <submittedName>
        <fullName evidence="3">Aminobenzoyl-glutamate utilization protein A</fullName>
    </submittedName>
</protein>
<dbReference type="Pfam" id="PF07687">
    <property type="entry name" value="M20_dimer"/>
    <property type="match status" value="1"/>
</dbReference>
<dbReference type="Proteomes" id="UP000184032">
    <property type="component" value="Unassembled WGS sequence"/>
</dbReference>
<dbReference type="PANTHER" id="PTHR30575:SF3">
    <property type="entry name" value="PEPTIDASE M20 DIMERISATION DOMAIN-CONTAINING PROTEIN"/>
    <property type="match status" value="1"/>
</dbReference>
<dbReference type="InterPro" id="IPR052030">
    <property type="entry name" value="Peptidase_M20/M20A_hydrolases"/>
</dbReference>
<comment type="cofactor">
    <cofactor evidence="1">
        <name>Mn(2+)</name>
        <dbReference type="ChEBI" id="CHEBI:29035"/>
    </cofactor>
    <text evidence="1">The Mn(2+) ion enhances activity.</text>
</comment>
<feature type="binding site" evidence="1">
    <location>
        <position position="175"/>
    </location>
    <ligand>
        <name>Mn(2+)</name>
        <dbReference type="ChEBI" id="CHEBI:29035"/>
        <label>2</label>
    </ligand>
</feature>
<proteinExistence type="predicted"/>
<dbReference type="InterPro" id="IPR011650">
    <property type="entry name" value="Peptidase_M20_dimer"/>
</dbReference>
<dbReference type="EMBL" id="FQXI01000002">
    <property type="protein sequence ID" value="SHH11405.1"/>
    <property type="molecule type" value="Genomic_DNA"/>
</dbReference>
<organism evidence="3 4">
    <name type="scientific">Anaerosphaera aminiphila DSM 21120</name>
    <dbReference type="NCBI Taxonomy" id="1120995"/>
    <lineage>
        <taxon>Bacteria</taxon>
        <taxon>Bacillati</taxon>
        <taxon>Bacillota</taxon>
        <taxon>Tissierellia</taxon>
        <taxon>Tissierellales</taxon>
        <taxon>Peptoniphilaceae</taxon>
        <taxon>Anaerosphaera</taxon>
    </lineage>
</organism>
<evidence type="ECO:0000313" key="3">
    <source>
        <dbReference type="EMBL" id="SHH11405.1"/>
    </source>
</evidence>
<reference evidence="3 4" key="1">
    <citation type="submission" date="2016-11" db="EMBL/GenBank/DDBJ databases">
        <authorList>
            <person name="Jaros S."/>
            <person name="Januszkiewicz K."/>
            <person name="Wedrychowicz H."/>
        </authorList>
    </citation>
    <scope>NUCLEOTIDE SEQUENCE [LARGE SCALE GENOMIC DNA]</scope>
    <source>
        <strain evidence="3 4">DSM 21120</strain>
    </source>
</reference>
<dbReference type="AlphaFoldDB" id="A0A1M5QBE3"/>
<feature type="binding site" evidence="1">
    <location>
        <position position="199"/>
    </location>
    <ligand>
        <name>Mn(2+)</name>
        <dbReference type="ChEBI" id="CHEBI:29035"/>
        <label>2</label>
    </ligand>
</feature>
<dbReference type="InterPro" id="IPR036264">
    <property type="entry name" value="Bact_exopeptidase_dim_dom"/>
</dbReference>
<dbReference type="Pfam" id="PF01546">
    <property type="entry name" value="Peptidase_M20"/>
    <property type="match status" value="1"/>
</dbReference>
<dbReference type="RefSeq" id="WP_073183592.1">
    <property type="nucleotide sequence ID" value="NZ_FQXI01000002.1"/>
</dbReference>
<accession>A0A1M5QBE3</accession>
<dbReference type="InterPro" id="IPR002933">
    <property type="entry name" value="Peptidase_M20"/>
</dbReference>